<dbReference type="Proteomes" id="UP001221757">
    <property type="component" value="Unassembled WGS sequence"/>
</dbReference>
<dbReference type="AlphaFoldDB" id="A0AAD7C8B3"/>
<protein>
    <submittedName>
        <fullName evidence="2">Uncharacterized protein</fullName>
    </submittedName>
</protein>
<evidence type="ECO:0000256" key="1">
    <source>
        <dbReference type="SAM" id="Coils"/>
    </source>
</evidence>
<name>A0AAD7C8B3_MYCRO</name>
<sequence>MDLEALLSTNSPPSDIVVTQVRQRIQEKEENISRLNEEILRNSATLVPLTERWDTEQQDLSALRIIFSPLRYFLAEILPTSFIWRCGAPARFVFKHRSIATTPLYSGRSVPCGAPSLIGTPRLWGDIRLPLQGPLDPRIATLTSFFIDRSPPHPPHLSMSVMTNAYIGPLNIIWSIGARLEALTLRVHKKRAPTSHRHAEYDLPCSPRSRCISP</sequence>
<comment type="caution">
    <text evidence="2">The sequence shown here is derived from an EMBL/GenBank/DDBJ whole genome shotgun (WGS) entry which is preliminary data.</text>
</comment>
<proteinExistence type="predicted"/>
<accession>A0AAD7C8B3</accession>
<keyword evidence="1" id="KW-0175">Coiled coil</keyword>
<organism evidence="2 3">
    <name type="scientific">Mycena rosella</name>
    <name type="common">Pink bonnet</name>
    <name type="synonym">Agaricus rosellus</name>
    <dbReference type="NCBI Taxonomy" id="1033263"/>
    <lineage>
        <taxon>Eukaryota</taxon>
        <taxon>Fungi</taxon>
        <taxon>Dikarya</taxon>
        <taxon>Basidiomycota</taxon>
        <taxon>Agaricomycotina</taxon>
        <taxon>Agaricomycetes</taxon>
        <taxon>Agaricomycetidae</taxon>
        <taxon>Agaricales</taxon>
        <taxon>Marasmiineae</taxon>
        <taxon>Mycenaceae</taxon>
        <taxon>Mycena</taxon>
    </lineage>
</organism>
<dbReference type="EMBL" id="JARKIE010000431">
    <property type="protein sequence ID" value="KAJ7640227.1"/>
    <property type="molecule type" value="Genomic_DNA"/>
</dbReference>
<keyword evidence="3" id="KW-1185">Reference proteome</keyword>
<gene>
    <name evidence="2" type="ORF">B0H17DRAFT_1216645</name>
</gene>
<evidence type="ECO:0000313" key="2">
    <source>
        <dbReference type="EMBL" id="KAJ7640227.1"/>
    </source>
</evidence>
<reference evidence="2" key="1">
    <citation type="submission" date="2023-03" db="EMBL/GenBank/DDBJ databases">
        <title>Massive genome expansion in bonnet fungi (Mycena s.s.) driven by repeated elements and novel gene families across ecological guilds.</title>
        <authorList>
            <consortium name="Lawrence Berkeley National Laboratory"/>
            <person name="Harder C.B."/>
            <person name="Miyauchi S."/>
            <person name="Viragh M."/>
            <person name="Kuo A."/>
            <person name="Thoen E."/>
            <person name="Andreopoulos B."/>
            <person name="Lu D."/>
            <person name="Skrede I."/>
            <person name="Drula E."/>
            <person name="Henrissat B."/>
            <person name="Morin E."/>
            <person name="Kohler A."/>
            <person name="Barry K."/>
            <person name="LaButti K."/>
            <person name="Morin E."/>
            <person name="Salamov A."/>
            <person name="Lipzen A."/>
            <person name="Mereny Z."/>
            <person name="Hegedus B."/>
            <person name="Baldrian P."/>
            <person name="Stursova M."/>
            <person name="Weitz H."/>
            <person name="Taylor A."/>
            <person name="Grigoriev I.V."/>
            <person name="Nagy L.G."/>
            <person name="Martin F."/>
            <person name="Kauserud H."/>
        </authorList>
    </citation>
    <scope>NUCLEOTIDE SEQUENCE</scope>
    <source>
        <strain evidence="2">CBHHK067</strain>
    </source>
</reference>
<evidence type="ECO:0000313" key="3">
    <source>
        <dbReference type="Proteomes" id="UP001221757"/>
    </source>
</evidence>
<feature type="coiled-coil region" evidence="1">
    <location>
        <begin position="18"/>
        <end position="45"/>
    </location>
</feature>